<evidence type="ECO:0000256" key="1">
    <source>
        <dbReference type="SAM" id="Phobius"/>
    </source>
</evidence>
<protein>
    <submittedName>
        <fullName evidence="2">ORF43</fullName>
    </submittedName>
</protein>
<dbReference type="EMBL" id="BK063060">
    <property type="protein sequence ID" value="DBA11583.1"/>
    <property type="molecule type" value="Genomic_DNA"/>
</dbReference>
<keyword evidence="1" id="KW-0472">Membrane</keyword>
<feature type="transmembrane region" description="Helical" evidence="1">
    <location>
        <begin position="80"/>
        <end position="97"/>
    </location>
</feature>
<keyword evidence="1" id="KW-0812">Transmembrane</keyword>
<reference evidence="2" key="1">
    <citation type="journal article" date="2023" name="Front. Mar. Sci.">
        <title>Tracing the invertebrate herpesviruses in the global sequence datasets.</title>
        <authorList>
            <person name="Rosani U."/>
            <person name="Gaia M."/>
            <person name="Delmont T.O."/>
            <person name="Krupovic M."/>
        </authorList>
    </citation>
    <scope>NUCLEOTIDE SEQUENCE</scope>
    <source>
        <strain evidence="2">MalacoHV2/Med/2018 153</strain>
    </source>
</reference>
<sequence length="127" mass="15620">MSNVRISIAYHFHNFYINLQKFKNVFIYYYSFIYALRAVNYIFIKTLNFILNFVKLTTFISTVVIKRYKFRHMYNHARDYMTVIYTIPFYVITWFIFNMIYNIMYAIGLFSILYICIRCKLCNCKNT</sequence>
<accession>A0AA48SF11</accession>
<reference evidence="2" key="2">
    <citation type="submission" date="2023-01" db="EMBL/GenBank/DDBJ databases">
        <authorList>
            <person name="Rosani U."/>
            <person name="Delmont T.O."/>
            <person name="Gaia M."/>
            <person name="Krupovic M."/>
        </authorList>
    </citation>
    <scope>NUCLEOTIDE SEQUENCE</scope>
    <source>
        <strain evidence="2">MalacoHV2/Med/2018 153</strain>
    </source>
</reference>
<evidence type="ECO:0000313" key="2">
    <source>
        <dbReference type="EMBL" id="DBA11583.1"/>
    </source>
</evidence>
<name>A0AA48SF11_9VIRU</name>
<feature type="transmembrane region" description="Helical" evidence="1">
    <location>
        <begin position="25"/>
        <end position="43"/>
    </location>
</feature>
<keyword evidence="1" id="KW-1133">Transmembrane helix</keyword>
<organism evidence="2">
    <name type="scientific">Malaco herpesvirus 2</name>
    <dbReference type="NCBI Taxonomy" id="3031798"/>
    <lineage>
        <taxon>Viruses</taxon>
        <taxon>Duplodnaviria</taxon>
        <taxon>Heunggongvirae</taxon>
        <taxon>Peploviricota</taxon>
        <taxon>Herviviricetes</taxon>
        <taxon>Herpesvirales</taxon>
        <taxon>Malacoherpesviridae</taxon>
    </lineage>
</organism>
<proteinExistence type="predicted"/>